<dbReference type="PROSITE" id="PS51000">
    <property type="entry name" value="HTH_DEOR_2"/>
    <property type="match status" value="1"/>
</dbReference>
<evidence type="ECO:0000256" key="1">
    <source>
        <dbReference type="ARBA" id="ARBA00023015"/>
    </source>
</evidence>
<dbReference type="SUPFAM" id="SSF100950">
    <property type="entry name" value="NagB/RpiA/CoA transferase-like"/>
    <property type="match status" value="1"/>
</dbReference>
<dbReference type="SMART" id="SM00420">
    <property type="entry name" value="HTH_DEOR"/>
    <property type="match status" value="1"/>
</dbReference>
<evidence type="ECO:0000256" key="2">
    <source>
        <dbReference type="ARBA" id="ARBA00023163"/>
    </source>
</evidence>
<dbReference type="STRING" id="574375.AZF08_16515"/>
<dbReference type="SUPFAM" id="SSF46785">
    <property type="entry name" value="Winged helix' DNA-binding domain"/>
    <property type="match status" value="1"/>
</dbReference>
<feature type="domain" description="HTH deoR-type" evidence="3">
    <location>
        <begin position="5"/>
        <end position="60"/>
    </location>
</feature>
<dbReference type="Gene3D" id="1.10.10.10">
    <property type="entry name" value="Winged helix-like DNA-binding domain superfamily/Winged helix DNA-binding domain"/>
    <property type="match status" value="1"/>
</dbReference>
<dbReference type="PANTHER" id="PTHR30363">
    <property type="entry name" value="HTH-TYPE TRANSCRIPTIONAL REGULATOR SRLR-RELATED"/>
    <property type="match status" value="1"/>
</dbReference>
<comment type="caution">
    <text evidence="4">The sequence shown here is derived from an EMBL/GenBank/DDBJ whole genome shotgun (WGS) entry which is preliminary data.</text>
</comment>
<dbReference type="InterPro" id="IPR036388">
    <property type="entry name" value="WH-like_DNA-bd_sf"/>
</dbReference>
<reference evidence="4 5" key="1">
    <citation type="submission" date="2014-06" db="EMBL/GenBank/DDBJ databases">
        <title>Draft genome sequence of Bacillus gaemokensis JCM 15801 (MCCC 1A00707).</title>
        <authorList>
            <person name="Lai Q."/>
            <person name="Liu Y."/>
            <person name="Shao Z."/>
        </authorList>
    </citation>
    <scope>NUCLEOTIDE SEQUENCE [LARGE SCALE GENOMIC DNA]</scope>
    <source>
        <strain evidence="4 5">JCM 15801</strain>
    </source>
</reference>
<keyword evidence="2" id="KW-0804">Transcription</keyword>
<accession>A0A073KAK7</accession>
<keyword evidence="5" id="KW-1185">Reference proteome</keyword>
<dbReference type="PANTHER" id="PTHR30363:SF44">
    <property type="entry name" value="AGA OPERON TRANSCRIPTIONAL REPRESSOR-RELATED"/>
    <property type="match status" value="1"/>
</dbReference>
<evidence type="ECO:0000313" key="4">
    <source>
        <dbReference type="EMBL" id="KEK23600.1"/>
    </source>
</evidence>
<organism evidence="4 5">
    <name type="scientific">Bacillus gaemokensis</name>
    <dbReference type="NCBI Taxonomy" id="574375"/>
    <lineage>
        <taxon>Bacteria</taxon>
        <taxon>Bacillati</taxon>
        <taxon>Bacillota</taxon>
        <taxon>Bacilli</taxon>
        <taxon>Bacillales</taxon>
        <taxon>Bacillaceae</taxon>
        <taxon>Bacillus</taxon>
        <taxon>Bacillus cereus group</taxon>
    </lineage>
</organism>
<dbReference type="Proteomes" id="UP000027778">
    <property type="component" value="Unassembled WGS sequence"/>
</dbReference>
<dbReference type="InterPro" id="IPR001034">
    <property type="entry name" value="DeoR_HTH"/>
</dbReference>
<dbReference type="AlphaFoldDB" id="A0A073KAK7"/>
<dbReference type="eggNOG" id="COG1349">
    <property type="taxonomic scope" value="Bacteria"/>
</dbReference>
<dbReference type="Pfam" id="PF08220">
    <property type="entry name" value="HTH_DeoR"/>
    <property type="match status" value="1"/>
</dbReference>
<evidence type="ECO:0000313" key="5">
    <source>
        <dbReference type="Proteomes" id="UP000027778"/>
    </source>
</evidence>
<dbReference type="PRINTS" id="PR00037">
    <property type="entry name" value="HTHLACR"/>
</dbReference>
<dbReference type="Gene3D" id="3.40.50.1360">
    <property type="match status" value="1"/>
</dbReference>
<name>A0A073KAK7_9BACI</name>
<proteinExistence type="predicted"/>
<dbReference type="InterPro" id="IPR014036">
    <property type="entry name" value="DeoR-like_C"/>
</dbReference>
<dbReference type="InterPro" id="IPR037171">
    <property type="entry name" value="NagB/RpiA_transferase-like"/>
</dbReference>
<dbReference type="InterPro" id="IPR050313">
    <property type="entry name" value="Carb_Metab_HTH_regulators"/>
</dbReference>
<gene>
    <name evidence="4" type="ORF">BAGA_07685</name>
</gene>
<keyword evidence="1" id="KW-0805">Transcription regulation</keyword>
<dbReference type="SMART" id="SM01134">
    <property type="entry name" value="DeoRC"/>
    <property type="match status" value="1"/>
</dbReference>
<dbReference type="OrthoDB" id="9797223at2"/>
<dbReference type="InterPro" id="IPR036390">
    <property type="entry name" value="WH_DNA-bd_sf"/>
</dbReference>
<dbReference type="Pfam" id="PF00455">
    <property type="entry name" value="DeoRC"/>
    <property type="match status" value="1"/>
</dbReference>
<protein>
    <submittedName>
        <fullName evidence="4">Cytochrome C</fullName>
    </submittedName>
</protein>
<dbReference type="GO" id="GO:0003700">
    <property type="term" value="F:DNA-binding transcription factor activity"/>
    <property type="evidence" value="ECO:0007669"/>
    <property type="project" value="InterPro"/>
</dbReference>
<evidence type="ECO:0000259" key="3">
    <source>
        <dbReference type="PROSITE" id="PS51000"/>
    </source>
</evidence>
<dbReference type="RefSeq" id="WP_033675388.1">
    <property type="nucleotide sequence ID" value="NZ_JOTM01000014.1"/>
</dbReference>
<dbReference type="EMBL" id="JOTM01000014">
    <property type="protein sequence ID" value="KEK23600.1"/>
    <property type="molecule type" value="Genomic_DNA"/>
</dbReference>
<sequence>MSVVGEERKRSIIEKVEFKGKVKVSELASEFSVSTETIRRYLEELDREKKLKKVYGGAVQIPGSGIEPPMLEREMLYIEEKKRIGYKAATFVEDGDVIAIDDGSTPLQMVPYLIHRKNLTIVTSSFPVATQLISSINKKMFDGEVLFIGGKVSPKHSRVSGSISQQVIRQFHFHKAFVSIDGLLPSFGVSSFELEKAKLSEAMVQLAEKTFILCDHTKLGVKGNYRIAGFSKIQHVICDKKMPYSFEEAVTKNNIRWTIS</sequence>